<feature type="domain" description="CULT" evidence="2">
    <location>
        <begin position="45"/>
        <end position="169"/>
    </location>
</feature>
<feature type="transmembrane region" description="Helical" evidence="1">
    <location>
        <begin position="20"/>
        <end position="39"/>
    </location>
</feature>
<keyword evidence="1" id="KW-1133">Transmembrane helix</keyword>
<sequence>MVVLLGSPDFSIETSVHSPVAFAYSLSILYLVSSFISVLSDGLQASHLICRQCGHEVAHTDDLVHIPSSLALRQRNDTIQSKDKTIVQLFQNPEGKYFEVITFSKAEVLKADKPHKEDTWFPGFSWSIIICPTCGVHMGWFFESFDSDYHTGEKKSFYGLILSHLVHQEYADSLIIAPKSYVS</sequence>
<proteinExistence type="predicted"/>
<dbReference type="Proteomes" id="UP000515154">
    <property type="component" value="Linkage group LG4"/>
</dbReference>
<gene>
    <name evidence="4" type="primary">LOC115210419</name>
</gene>
<evidence type="ECO:0000313" key="4">
    <source>
        <dbReference type="RefSeq" id="XP_029634880.1"/>
    </source>
</evidence>
<accession>A0A6P7S9M5</accession>
<dbReference type="PROSITE" id="PS51788">
    <property type="entry name" value="CULT"/>
    <property type="match status" value="1"/>
</dbReference>
<keyword evidence="1" id="KW-0472">Membrane</keyword>
<dbReference type="AlphaFoldDB" id="A0A6P7S9M5"/>
<keyword evidence="1" id="KW-0812">Transmembrane</keyword>
<dbReference type="CDD" id="cd15777">
    <property type="entry name" value="CRBN_C_like"/>
    <property type="match status" value="1"/>
</dbReference>
<name>A0A6P7S9M5_9MOLL</name>
<organism evidence="3 4">
    <name type="scientific">Octopus sinensis</name>
    <name type="common">East Asian common octopus</name>
    <dbReference type="NCBI Taxonomy" id="2607531"/>
    <lineage>
        <taxon>Eukaryota</taxon>
        <taxon>Metazoa</taxon>
        <taxon>Spiralia</taxon>
        <taxon>Lophotrochozoa</taxon>
        <taxon>Mollusca</taxon>
        <taxon>Cephalopoda</taxon>
        <taxon>Coleoidea</taxon>
        <taxon>Octopodiformes</taxon>
        <taxon>Octopoda</taxon>
        <taxon>Incirrata</taxon>
        <taxon>Octopodidae</taxon>
        <taxon>Octopus</taxon>
    </lineage>
</organism>
<evidence type="ECO:0000313" key="3">
    <source>
        <dbReference type="Proteomes" id="UP000515154"/>
    </source>
</evidence>
<dbReference type="RefSeq" id="XP_029634880.1">
    <property type="nucleotide sequence ID" value="XM_029779020.2"/>
</dbReference>
<dbReference type="Gene3D" id="2.170.150.20">
    <property type="entry name" value="Peptide methionine sulfoxide reductase"/>
    <property type="match status" value="1"/>
</dbReference>
<reference evidence="4" key="1">
    <citation type="submission" date="2025-08" db="UniProtKB">
        <authorList>
            <consortium name="RefSeq"/>
        </authorList>
    </citation>
    <scope>IDENTIFICATION</scope>
</reference>
<protein>
    <submittedName>
        <fullName evidence="4">Protein cereblon isoform X1</fullName>
    </submittedName>
</protein>
<dbReference type="FunFam" id="2.170.150.20:FF:000007">
    <property type="entry name" value="Protein cereblon"/>
    <property type="match status" value="1"/>
</dbReference>
<evidence type="ECO:0000256" key="1">
    <source>
        <dbReference type="SAM" id="Phobius"/>
    </source>
</evidence>
<dbReference type="KEGG" id="osn:115210419"/>
<keyword evidence="3" id="KW-1185">Reference proteome</keyword>
<dbReference type="InterPro" id="IPR034750">
    <property type="entry name" value="CULT"/>
</dbReference>
<evidence type="ECO:0000259" key="2">
    <source>
        <dbReference type="PROSITE" id="PS51788"/>
    </source>
</evidence>